<sequence length="174" mass="19680">MSITVDDVREKNPTDWTDPAIQRVIDSAVKAIARAAGNATEEVDTGDASGSKWFALTRRSTAFTSVTERRRHSSDEVTLSSDDYRKVGDYKLLRLASGTNGASFWGKEVVVTYTPEVDTDVRDRVTLDLCVVDINFQAYDREKSGEDWEGEQKDYKARRRELLRQIREGQTPIL</sequence>
<gene>
    <name evidence="1" type="ORF">LCGC14_1719790</name>
</gene>
<comment type="caution">
    <text evidence="1">The sequence shown here is derived from an EMBL/GenBank/DDBJ whole genome shotgun (WGS) entry which is preliminary data.</text>
</comment>
<evidence type="ECO:0000313" key="1">
    <source>
        <dbReference type="EMBL" id="KKM12767.1"/>
    </source>
</evidence>
<proteinExistence type="predicted"/>
<dbReference type="AlphaFoldDB" id="A0A0F9I0H9"/>
<name>A0A0F9I0H9_9ZZZZ</name>
<accession>A0A0F9I0H9</accession>
<protein>
    <submittedName>
        <fullName evidence="1">Uncharacterized protein</fullName>
    </submittedName>
</protein>
<organism evidence="1">
    <name type="scientific">marine sediment metagenome</name>
    <dbReference type="NCBI Taxonomy" id="412755"/>
    <lineage>
        <taxon>unclassified sequences</taxon>
        <taxon>metagenomes</taxon>
        <taxon>ecological metagenomes</taxon>
    </lineage>
</organism>
<reference evidence="1" key="1">
    <citation type="journal article" date="2015" name="Nature">
        <title>Complex archaea that bridge the gap between prokaryotes and eukaryotes.</title>
        <authorList>
            <person name="Spang A."/>
            <person name="Saw J.H."/>
            <person name="Jorgensen S.L."/>
            <person name="Zaremba-Niedzwiedzka K."/>
            <person name="Martijn J."/>
            <person name="Lind A.E."/>
            <person name="van Eijk R."/>
            <person name="Schleper C."/>
            <person name="Guy L."/>
            <person name="Ettema T.J."/>
        </authorList>
    </citation>
    <scope>NUCLEOTIDE SEQUENCE</scope>
</reference>
<dbReference type="EMBL" id="LAZR01015457">
    <property type="protein sequence ID" value="KKM12767.1"/>
    <property type="molecule type" value="Genomic_DNA"/>
</dbReference>